<feature type="binding site" evidence="14">
    <location>
        <position position="108"/>
    </location>
    <ligand>
        <name>[4Fe-4S] cluster</name>
        <dbReference type="ChEBI" id="CHEBI:49883"/>
        <note>4Fe-4S-S-AdoMet</note>
    </ligand>
</feature>
<dbReference type="HAMAP" id="MF_01849">
    <property type="entry name" value="RNA_methyltr_RlmN"/>
    <property type="match status" value="1"/>
</dbReference>
<dbReference type="GO" id="GO:0070475">
    <property type="term" value="P:rRNA base methylation"/>
    <property type="evidence" value="ECO:0007669"/>
    <property type="project" value="UniProtKB-UniRule"/>
</dbReference>
<dbReference type="InterPro" id="IPR048641">
    <property type="entry name" value="RlmN_N"/>
</dbReference>
<keyword evidence="10 14" id="KW-0479">Metal-binding</keyword>
<dbReference type="Proteomes" id="UP000594042">
    <property type="component" value="Chromosome"/>
</dbReference>
<organism evidence="16 17">
    <name type="scientific">Coprobacter secundus subsp. similis</name>
    <dbReference type="NCBI Taxonomy" id="2751153"/>
    <lineage>
        <taxon>Bacteria</taxon>
        <taxon>Pseudomonadati</taxon>
        <taxon>Bacteroidota</taxon>
        <taxon>Bacteroidia</taxon>
        <taxon>Bacteroidales</taxon>
        <taxon>Barnesiellaceae</taxon>
        <taxon>Coprobacter</taxon>
    </lineage>
</organism>
<dbReference type="GO" id="GO:0030488">
    <property type="term" value="P:tRNA methylation"/>
    <property type="evidence" value="ECO:0007669"/>
    <property type="project" value="UniProtKB-UniRule"/>
</dbReference>
<evidence type="ECO:0000256" key="14">
    <source>
        <dbReference type="HAMAP-Rule" id="MF_01849"/>
    </source>
</evidence>
<proteinExistence type="inferred from homology"/>
<evidence type="ECO:0000259" key="15">
    <source>
        <dbReference type="PROSITE" id="PS51918"/>
    </source>
</evidence>
<feature type="active site" description="S-methylcysteine intermediate" evidence="14">
    <location>
        <position position="322"/>
    </location>
</feature>
<dbReference type="GO" id="GO:0070040">
    <property type="term" value="F:rRNA (adenine(2503)-C2-)-methyltransferase activity"/>
    <property type="evidence" value="ECO:0007669"/>
    <property type="project" value="UniProtKB-UniRule"/>
</dbReference>
<dbReference type="KEGG" id="copr:Cop2CBH44_13110"/>
<dbReference type="SUPFAM" id="SSF102114">
    <property type="entry name" value="Radical SAM enzymes"/>
    <property type="match status" value="1"/>
</dbReference>
<dbReference type="Gene3D" id="3.20.20.70">
    <property type="entry name" value="Aldolase class I"/>
    <property type="match status" value="1"/>
</dbReference>
<protein>
    <recommendedName>
        <fullName evidence="14">Probable dual-specificity RNA methyltransferase RlmN</fullName>
        <ecNumber evidence="14">2.1.1.192</ecNumber>
    </recommendedName>
    <alternativeName>
        <fullName evidence="14">23S rRNA (adenine(2503)-C(2))-methyltransferase</fullName>
    </alternativeName>
    <alternativeName>
        <fullName evidence="14">23S rRNA m2A2503 methyltransferase</fullName>
    </alternativeName>
    <alternativeName>
        <fullName evidence="14">Ribosomal RNA large subunit methyltransferase N</fullName>
    </alternativeName>
    <alternativeName>
        <fullName evidence="14">tRNA (adenine(37)-C(2))-methyltransferase</fullName>
    </alternativeName>
    <alternativeName>
        <fullName evidence="14">tRNA m2A37 methyltransferase</fullName>
    </alternativeName>
</protein>
<dbReference type="PANTHER" id="PTHR30544">
    <property type="entry name" value="23S RRNA METHYLTRANSFERASE"/>
    <property type="match status" value="1"/>
</dbReference>
<keyword evidence="8 14" id="KW-0949">S-adenosyl-L-methionine</keyword>
<dbReference type="SFLD" id="SFLDG01062">
    <property type="entry name" value="methyltransferase_(Class_A)"/>
    <property type="match status" value="1"/>
</dbReference>
<evidence type="ECO:0000256" key="13">
    <source>
        <dbReference type="ARBA" id="ARBA00023157"/>
    </source>
</evidence>
<dbReference type="GO" id="GO:0046872">
    <property type="term" value="F:metal ion binding"/>
    <property type="evidence" value="ECO:0007669"/>
    <property type="project" value="UniProtKB-KW"/>
</dbReference>
<evidence type="ECO:0000256" key="9">
    <source>
        <dbReference type="ARBA" id="ARBA00022694"/>
    </source>
</evidence>
<gene>
    <name evidence="14 16" type="primary">rlmN</name>
    <name evidence="16" type="ORF">Cop2CBH44_13110</name>
</gene>
<name>A0A7G1HXL2_9BACT</name>
<dbReference type="PROSITE" id="PS51918">
    <property type="entry name" value="RADICAL_SAM"/>
    <property type="match status" value="1"/>
</dbReference>
<dbReference type="CDD" id="cd01335">
    <property type="entry name" value="Radical_SAM"/>
    <property type="match status" value="1"/>
</dbReference>
<feature type="binding site" evidence="14">
    <location>
        <position position="279"/>
    </location>
    <ligand>
        <name>S-adenosyl-L-methionine</name>
        <dbReference type="ChEBI" id="CHEBI:59789"/>
    </ligand>
</feature>
<evidence type="ECO:0000256" key="7">
    <source>
        <dbReference type="ARBA" id="ARBA00022679"/>
    </source>
</evidence>
<feature type="domain" description="Radical SAM core" evidence="15">
    <location>
        <begin position="90"/>
        <end position="317"/>
    </location>
</feature>
<dbReference type="AlphaFoldDB" id="A0A7G1HXL2"/>
<evidence type="ECO:0000313" key="17">
    <source>
        <dbReference type="Proteomes" id="UP000594042"/>
    </source>
</evidence>
<dbReference type="SFLD" id="SFLDS00029">
    <property type="entry name" value="Radical_SAM"/>
    <property type="match status" value="1"/>
</dbReference>
<keyword evidence="6 14" id="KW-0489">Methyltransferase</keyword>
<comment type="caution">
    <text evidence="14">Lacks conserved residue(s) required for the propagation of feature annotation.</text>
</comment>
<keyword evidence="17" id="KW-1185">Reference proteome</keyword>
<evidence type="ECO:0000256" key="10">
    <source>
        <dbReference type="ARBA" id="ARBA00022723"/>
    </source>
</evidence>
<evidence type="ECO:0000256" key="12">
    <source>
        <dbReference type="ARBA" id="ARBA00023014"/>
    </source>
</evidence>
<keyword evidence="11 14" id="KW-0408">Iron</keyword>
<dbReference type="GO" id="GO:0002935">
    <property type="term" value="F:tRNA (adenine(37)-C2)-methyltransferase activity"/>
    <property type="evidence" value="ECO:0007669"/>
    <property type="project" value="UniProtKB-UniRule"/>
</dbReference>
<dbReference type="NCBIfam" id="TIGR00048">
    <property type="entry name" value="rRNA_mod_RlmN"/>
    <property type="match status" value="1"/>
</dbReference>
<evidence type="ECO:0000256" key="2">
    <source>
        <dbReference type="ARBA" id="ARBA00007544"/>
    </source>
</evidence>
<keyword evidence="3 14" id="KW-0004">4Fe-4S</keyword>
<dbReference type="SFLD" id="SFLDF00275">
    <property type="entry name" value="adenosine_C2_methyltransferase"/>
    <property type="match status" value="1"/>
</dbReference>
<evidence type="ECO:0000256" key="5">
    <source>
        <dbReference type="ARBA" id="ARBA00022552"/>
    </source>
</evidence>
<feature type="binding site" evidence="14">
    <location>
        <begin position="149"/>
        <end position="150"/>
    </location>
    <ligand>
        <name>S-adenosyl-L-methionine</name>
        <dbReference type="ChEBI" id="CHEBI:59789"/>
    </ligand>
</feature>
<evidence type="ECO:0000256" key="1">
    <source>
        <dbReference type="ARBA" id="ARBA00004496"/>
    </source>
</evidence>
<dbReference type="PIRSF" id="PIRSF006004">
    <property type="entry name" value="CHP00048"/>
    <property type="match status" value="1"/>
</dbReference>
<dbReference type="Pfam" id="PF21016">
    <property type="entry name" value="RlmN_N"/>
    <property type="match status" value="1"/>
</dbReference>
<dbReference type="Gene3D" id="1.10.150.530">
    <property type="match status" value="1"/>
</dbReference>
<comment type="function">
    <text evidence="14">Specifically methylates position 2 of adenine 2503 in 23S rRNA and position 2 of adenine 37 in tRNAs.</text>
</comment>
<feature type="active site" description="Proton acceptor" evidence="14">
    <location>
        <position position="84"/>
    </location>
</feature>
<dbReference type="EMBL" id="AP023322">
    <property type="protein sequence ID" value="BCI62958.1"/>
    <property type="molecule type" value="Genomic_DNA"/>
</dbReference>
<feature type="binding site" evidence="14">
    <location>
        <begin position="203"/>
        <end position="205"/>
    </location>
    <ligand>
        <name>S-adenosyl-L-methionine</name>
        <dbReference type="ChEBI" id="CHEBI:59789"/>
    </ligand>
</feature>
<keyword evidence="4 14" id="KW-0963">Cytoplasm</keyword>
<dbReference type="EC" id="2.1.1.192" evidence="14"/>
<feature type="binding site" evidence="14">
    <location>
        <position position="181"/>
    </location>
    <ligand>
        <name>S-adenosyl-L-methionine</name>
        <dbReference type="ChEBI" id="CHEBI:59789"/>
    </ligand>
</feature>
<keyword evidence="12 14" id="KW-0411">Iron-sulfur</keyword>
<keyword evidence="7 14" id="KW-0808">Transferase</keyword>
<comment type="miscellaneous">
    <text evidence="14">Reaction proceeds by a ping-pong mechanism involving intermediate methylation of a conserved cysteine residue.</text>
</comment>
<evidence type="ECO:0000256" key="11">
    <source>
        <dbReference type="ARBA" id="ARBA00023004"/>
    </source>
</evidence>
<feature type="binding site" evidence="14">
    <location>
        <position position="111"/>
    </location>
    <ligand>
        <name>[4Fe-4S] cluster</name>
        <dbReference type="ChEBI" id="CHEBI:49883"/>
        <note>4Fe-4S-S-AdoMet</note>
    </ligand>
</feature>
<comment type="similarity">
    <text evidence="2 14">Belongs to the radical SAM superfamily. RlmN family.</text>
</comment>
<evidence type="ECO:0000256" key="3">
    <source>
        <dbReference type="ARBA" id="ARBA00022485"/>
    </source>
</evidence>
<dbReference type="GO" id="GO:0005737">
    <property type="term" value="C:cytoplasm"/>
    <property type="evidence" value="ECO:0007669"/>
    <property type="project" value="UniProtKB-SubCell"/>
</dbReference>
<feature type="binding site" evidence="14">
    <location>
        <position position="104"/>
    </location>
    <ligand>
        <name>[4Fe-4S] cluster</name>
        <dbReference type="ChEBI" id="CHEBI:49883"/>
        <note>4Fe-4S-S-AdoMet</note>
    </ligand>
</feature>
<dbReference type="GO" id="GO:0019843">
    <property type="term" value="F:rRNA binding"/>
    <property type="evidence" value="ECO:0007669"/>
    <property type="project" value="UniProtKB-UniRule"/>
</dbReference>
<comment type="subcellular location">
    <subcellularLocation>
        <location evidence="1 14">Cytoplasm</location>
    </subcellularLocation>
</comment>
<comment type="catalytic activity">
    <reaction evidence="14">
        <text>adenosine(37) in tRNA + 2 reduced [2Fe-2S]-[ferredoxin] + 2 S-adenosyl-L-methionine = 2-methyladenosine(37) in tRNA + 5'-deoxyadenosine + L-methionine + 2 oxidized [2Fe-2S]-[ferredoxin] + S-adenosyl-L-homocysteine</text>
        <dbReference type="Rhea" id="RHEA:43332"/>
        <dbReference type="Rhea" id="RHEA-COMP:10000"/>
        <dbReference type="Rhea" id="RHEA-COMP:10001"/>
        <dbReference type="Rhea" id="RHEA-COMP:10162"/>
        <dbReference type="Rhea" id="RHEA-COMP:10485"/>
        <dbReference type="ChEBI" id="CHEBI:17319"/>
        <dbReference type="ChEBI" id="CHEBI:33737"/>
        <dbReference type="ChEBI" id="CHEBI:33738"/>
        <dbReference type="ChEBI" id="CHEBI:57844"/>
        <dbReference type="ChEBI" id="CHEBI:57856"/>
        <dbReference type="ChEBI" id="CHEBI:59789"/>
        <dbReference type="ChEBI" id="CHEBI:74411"/>
        <dbReference type="ChEBI" id="CHEBI:74497"/>
        <dbReference type="EC" id="2.1.1.192"/>
    </reaction>
</comment>
<dbReference type="GO" id="GO:0000049">
    <property type="term" value="F:tRNA binding"/>
    <property type="evidence" value="ECO:0007669"/>
    <property type="project" value="UniProtKB-UniRule"/>
</dbReference>
<evidence type="ECO:0000256" key="8">
    <source>
        <dbReference type="ARBA" id="ARBA00022691"/>
    </source>
</evidence>
<dbReference type="Pfam" id="PF04055">
    <property type="entry name" value="Radical_SAM"/>
    <property type="match status" value="1"/>
</dbReference>
<reference evidence="17" key="1">
    <citation type="submission" date="2020-07" db="EMBL/GenBank/DDBJ databases">
        <title>Complete genome sequencing of Coprobacter sp. strain 2CBH44.</title>
        <authorList>
            <person name="Sakamoto M."/>
            <person name="Murakami T."/>
            <person name="Mori H."/>
        </authorList>
    </citation>
    <scope>NUCLEOTIDE SEQUENCE [LARGE SCALE GENOMIC DNA]</scope>
    <source>
        <strain evidence="17">2CBH44</strain>
    </source>
</reference>
<keyword evidence="9 14" id="KW-0819">tRNA processing</keyword>
<dbReference type="PANTHER" id="PTHR30544:SF5">
    <property type="entry name" value="RADICAL SAM CORE DOMAIN-CONTAINING PROTEIN"/>
    <property type="match status" value="1"/>
</dbReference>
<dbReference type="InterPro" id="IPR004383">
    <property type="entry name" value="rRNA_lsu_MTrfase_RlmN/Cfr"/>
</dbReference>
<dbReference type="FunFam" id="3.20.20.70:FF:000014">
    <property type="entry name" value="Probable dual-specificity RNA methyltransferase RlmN"/>
    <property type="match status" value="1"/>
</dbReference>
<evidence type="ECO:0000256" key="4">
    <source>
        <dbReference type="ARBA" id="ARBA00022490"/>
    </source>
</evidence>
<comment type="catalytic activity">
    <reaction evidence="14">
        <text>adenosine(2503) in 23S rRNA + 2 reduced [2Fe-2S]-[ferredoxin] + 2 S-adenosyl-L-methionine = 2-methyladenosine(2503) in 23S rRNA + 5'-deoxyadenosine + L-methionine + 2 oxidized [2Fe-2S]-[ferredoxin] + S-adenosyl-L-homocysteine</text>
        <dbReference type="Rhea" id="RHEA:42916"/>
        <dbReference type="Rhea" id="RHEA-COMP:10000"/>
        <dbReference type="Rhea" id="RHEA-COMP:10001"/>
        <dbReference type="Rhea" id="RHEA-COMP:10152"/>
        <dbReference type="Rhea" id="RHEA-COMP:10282"/>
        <dbReference type="ChEBI" id="CHEBI:17319"/>
        <dbReference type="ChEBI" id="CHEBI:33737"/>
        <dbReference type="ChEBI" id="CHEBI:33738"/>
        <dbReference type="ChEBI" id="CHEBI:57844"/>
        <dbReference type="ChEBI" id="CHEBI:57856"/>
        <dbReference type="ChEBI" id="CHEBI:59789"/>
        <dbReference type="ChEBI" id="CHEBI:74411"/>
        <dbReference type="ChEBI" id="CHEBI:74497"/>
        <dbReference type="EC" id="2.1.1.192"/>
    </reaction>
</comment>
<accession>A0A7G1HXL2</accession>
<sequence length="337" mass="38630">MSASEITEVVESLGMPRFTAKQIVFWLYEKRVNSIDEMTDLSKVNRGKLLEKYDVGYVAPVQEMRSVDGTVKYLFATSHDSSVEAVYIPDKERATLCVSSQVGCKMNCLFCMTGKQGFTRNLTANEILNQIISIPESRTLTNLVFMGMGEPFDNIDELMKVLSILTSEWGFAWSPKRITVSTIGHRVGMERFLKESDCHLAVSLHSPFPVERLSLMPVEKAYPEYEIIEKLRQYDFSKQRRLSFEYIMFRGLNDSLRHAEELVRLLKGLHCRINLIRFHAIPDVALRTSDESSMVQFRNYLTRKGIICTIRSSRGEDIFAACGMLSTARTQKMKLRE</sequence>
<dbReference type="InterPro" id="IPR007197">
    <property type="entry name" value="rSAM"/>
</dbReference>
<dbReference type="GO" id="GO:0051539">
    <property type="term" value="F:4 iron, 4 sulfur cluster binding"/>
    <property type="evidence" value="ECO:0007669"/>
    <property type="project" value="UniProtKB-UniRule"/>
</dbReference>
<dbReference type="InterPro" id="IPR027492">
    <property type="entry name" value="RNA_MTrfase_RlmN"/>
</dbReference>
<keyword evidence="5 14" id="KW-0698">rRNA processing</keyword>
<dbReference type="InterPro" id="IPR013785">
    <property type="entry name" value="Aldolase_TIM"/>
</dbReference>
<comment type="cofactor">
    <cofactor evidence="14">
        <name>[4Fe-4S] cluster</name>
        <dbReference type="ChEBI" id="CHEBI:49883"/>
    </cofactor>
    <text evidence="14">Binds 1 [4Fe-4S] cluster. The cluster is coordinated with 3 cysteines and an exchangeable S-adenosyl-L-methionine.</text>
</comment>
<evidence type="ECO:0000256" key="6">
    <source>
        <dbReference type="ARBA" id="ARBA00022603"/>
    </source>
</evidence>
<keyword evidence="13 14" id="KW-1015">Disulfide bond</keyword>
<dbReference type="InterPro" id="IPR040072">
    <property type="entry name" value="Methyltransferase_A"/>
</dbReference>
<evidence type="ECO:0000313" key="16">
    <source>
        <dbReference type="EMBL" id="BCI62958.1"/>
    </source>
</evidence>
<dbReference type="InterPro" id="IPR058240">
    <property type="entry name" value="rSAM_sf"/>
</dbReference>